<feature type="domain" description="Aldehyde oxidase/xanthine dehydrogenase a/b hammerhead" evidence="3">
    <location>
        <begin position="33"/>
        <end position="148"/>
    </location>
</feature>
<dbReference type="EMBL" id="UINC01000420">
    <property type="protein sequence ID" value="SUZ54971.1"/>
    <property type="molecule type" value="Genomic_DNA"/>
</dbReference>
<dbReference type="SUPFAM" id="SSF54665">
    <property type="entry name" value="CO dehydrogenase molybdoprotein N-domain-like"/>
    <property type="match status" value="1"/>
</dbReference>
<evidence type="ECO:0000259" key="3">
    <source>
        <dbReference type="SMART" id="SM01008"/>
    </source>
</evidence>
<protein>
    <recommendedName>
        <fullName evidence="3">Aldehyde oxidase/xanthine dehydrogenase a/b hammerhead domain-containing protein</fullName>
    </recommendedName>
</protein>
<dbReference type="InterPro" id="IPR016208">
    <property type="entry name" value="Ald_Oxase/xanthine_DH-like"/>
</dbReference>
<dbReference type="GO" id="GO:0005506">
    <property type="term" value="F:iron ion binding"/>
    <property type="evidence" value="ECO:0007669"/>
    <property type="project" value="InterPro"/>
</dbReference>
<dbReference type="InterPro" id="IPR036856">
    <property type="entry name" value="Ald_Oxase/Xan_DH_a/b_sf"/>
</dbReference>
<name>A0A381NKA2_9ZZZZ</name>
<gene>
    <name evidence="4" type="ORF">METZ01_LOCUS7825</name>
</gene>
<sequence length="767" mass="81236">MTTNTNSQQSPEARQYDVVGTRPIRHDGVDKVIGAAKYGADIQLSGMLHGKVLRSPHAHAWIKSIDTSKAEALLGVTAVVTSKDFPIIADKIIDLTETQGNARLMAEHVMAAAKALYKGHAVAAVSATSPHIAEQALDLIEVEYQVLKPLLSIAESMKDGAPVIHDKLSTHFTHDRFAKGDDTGVKGNVASHIQHKLGDIEKGFKEADVIVEREFTTQTVHQGYIEPHASTATWAGDGRLTIWTCTQGSFAIRASSAAILDIPESQIRVIPTEIGGGFGAKITTYLEPVAAVLSRKSGRPVKVVMSRKDVFEGTGPASASLMRTKIGATKDGKITAAQLWMAFDAGAFPGSPIGGGTLCATGPYNIEHLLVDGYDVVTNHQKVQAYRAPGQPQGAFAVEPVIDELAEKLGMDPMEFRLKNAVTEGDRMPNGVAHPYFGVTEMEQAMMDHPHYQTPLAGANQGRGVAVGYRWQGGQPSSVTITVNNNGTINLVSGSVDIGGSRTAVAMQAAEILGLRAEDVSPTVVDTDTIGWTGVTGGSRTAFDTGRAAIHTAEEIVRLMKGRAALIWEMEEEDVSFDKGTFLCAKTEDTISFKDLSARLMGTGGPISCSISDASPGSGPIIAGNLVDVEVDPETGKVDILRYTAFMDVGTAVHPAYVEGQIQGGTVQGIGWALNEGYVYDENGSMLNSSFLDYRMPTSLDVPMIDTVMIEVPNAKHPFGVRGVGEAPIIPPLPALAIAVSNAIGVKMSALPLSPDAILAALESKGA</sequence>
<dbReference type="Pfam" id="PF20256">
    <property type="entry name" value="MoCoBD_2"/>
    <property type="match status" value="1"/>
</dbReference>
<accession>A0A381NKA2</accession>
<evidence type="ECO:0000256" key="2">
    <source>
        <dbReference type="ARBA" id="ARBA00023002"/>
    </source>
</evidence>
<dbReference type="Gene3D" id="3.30.365.10">
    <property type="entry name" value="Aldehyde oxidase/xanthine dehydrogenase, molybdopterin binding domain"/>
    <property type="match status" value="4"/>
</dbReference>
<organism evidence="4">
    <name type="scientific">marine metagenome</name>
    <dbReference type="NCBI Taxonomy" id="408172"/>
    <lineage>
        <taxon>unclassified sequences</taxon>
        <taxon>metagenomes</taxon>
        <taxon>ecological metagenomes</taxon>
    </lineage>
</organism>
<dbReference type="InterPro" id="IPR008274">
    <property type="entry name" value="AldOxase/xan_DH_MoCoBD1"/>
</dbReference>
<evidence type="ECO:0000313" key="4">
    <source>
        <dbReference type="EMBL" id="SUZ54971.1"/>
    </source>
</evidence>
<dbReference type="SUPFAM" id="SSF56003">
    <property type="entry name" value="Molybdenum cofactor-binding domain"/>
    <property type="match status" value="1"/>
</dbReference>
<dbReference type="InterPro" id="IPR000674">
    <property type="entry name" value="Ald_Oxase/Xan_DH_a/b"/>
</dbReference>
<dbReference type="PANTHER" id="PTHR11908:SF132">
    <property type="entry name" value="ALDEHYDE OXIDASE 1-RELATED"/>
    <property type="match status" value="1"/>
</dbReference>
<dbReference type="Pfam" id="PF01315">
    <property type="entry name" value="Ald_Xan_dh_C"/>
    <property type="match status" value="1"/>
</dbReference>
<dbReference type="InterPro" id="IPR046867">
    <property type="entry name" value="AldOxase/xan_DH_MoCoBD2"/>
</dbReference>
<keyword evidence="1" id="KW-0500">Molybdenum</keyword>
<dbReference type="SMART" id="SM01008">
    <property type="entry name" value="Ald_Xan_dh_C"/>
    <property type="match status" value="1"/>
</dbReference>
<dbReference type="GO" id="GO:0016491">
    <property type="term" value="F:oxidoreductase activity"/>
    <property type="evidence" value="ECO:0007669"/>
    <property type="project" value="UniProtKB-KW"/>
</dbReference>
<dbReference type="AlphaFoldDB" id="A0A381NKA2"/>
<dbReference type="PANTHER" id="PTHR11908">
    <property type="entry name" value="XANTHINE DEHYDROGENASE"/>
    <property type="match status" value="1"/>
</dbReference>
<evidence type="ECO:0000256" key="1">
    <source>
        <dbReference type="ARBA" id="ARBA00022505"/>
    </source>
</evidence>
<proteinExistence type="predicted"/>
<keyword evidence="2" id="KW-0560">Oxidoreductase</keyword>
<dbReference type="InterPro" id="IPR037165">
    <property type="entry name" value="AldOxase/xan_DH_Mopterin-bd_sf"/>
</dbReference>
<dbReference type="Gene3D" id="3.90.1170.50">
    <property type="entry name" value="Aldehyde oxidase/xanthine dehydrogenase, a/b hammerhead"/>
    <property type="match status" value="1"/>
</dbReference>
<dbReference type="Pfam" id="PF02738">
    <property type="entry name" value="MoCoBD_1"/>
    <property type="match status" value="1"/>
</dbReference>
<reference evidence="4" key="1">
    <citation type="submission" date="2018-05" db="EMBL/GenBank/DDBJ databases">
        <authorList>
            <person name="Lanie J.A."/>
            <person name="Ng W.-L."/>
            <person name="Kazmierczak K.M."/>
            <person name="Andrzejewski T.M."/>
            <person name="Davidsen T.M."/>
            <person name="Wayne K.J."/>
            <person name="Tettelin H."/>
            <person name="Glass J.I."/>
            <person name="Rusch D."/>
            <person name="Podicherti R."/>
            <person name="Tsui H.-C.T."/>
            <person name="Winkler M.E."/>
        </authorList>
    </citation>
    <scope>NUCLEOTIDE SEQUENCE</scope>
</reference>